<feature type="repeat" description="ARM" evidence="1">
    <location>
        <begin position="233"/>
        <end position="277"/>
    </location>
</feature>
<dbReference type="InterPro" id="IPR000225">
    <property type="entry name" value="Armadillo"/>
</dbReference>
<evidence type="ECO:0000256" key="1">
    <source>
        <dbReference type="PROSITE-ProRule" id="PRU00259"/>
    </source>
</evidence>
<evidence type="ECO:0008006" key="5">
    <source>
        <dbReference type="Google" id="ProtNLM"/>
    </source>
</evidence>
<dbReference type="PANTHER" id="PTHR46241">
    <property type="entry name" value="ARMADILLO REPEAT-CONTAINING PROTEIN 4 ARMC4"/>
    <property type="match status" value="1"/>
</dbReference>
<keyword evidence="4" id="KW-1185">Reference proteome</keyword>
<dbReference type="EMBL" id="CAXLJM020000049">
    <property type="protein sequence ID" value="CAL8113505.1"/>
    <property type="molecule type" value="Genomic_DNA"/>
</dbReference>
<dbReference type="SMART" id="SM00185">
    <property type="entry name" value="ARM"/>
    <property type="match status" value="11"/>
</dbReference>
<dbReference type="Gene3D" id="1.25.10.10">
    <property type="entry name" value="Leucine-rich Repeat Variant"/>
    <property type="match status" value="3"/>
</dbReference>
<evidence type="ECO:0000313" key="4">
    <source>
        <dbReference type="Proteomes" id="UP001642540"/>
    </source>
</evidence>
<dbReference type="PROSITE" id="PS50176">
    <property type="entry name" value="ARM_REPEAT"/>
    <property type="match status" value="1"/>
</dbReference>
<name>A0ABP1R395_9HEXA</name>
<dbReference type="PANTHER" id="PTHR46241:SF1">
    <property type="entry name" value="OUTER DYNEIN ARM-DOCKING COMPLEX SUBUNIT 2"/>
    <property type="match status" value="1"/>
</dbReference>
<feature type="compositionally biased region" description="Polar residues" evidence="2">
    <location>
        <begin position="1"/>
        <end position="10"/>
    </location>
</feature>
<evidence type="ECO:0000256" key="2">
    <source>
        <dbReference type="SAM" id="MobiDB-lite"/>
    </source>
</evidence>
<protein>
    <recommendedName>
        <fullName evidence="5">Armadillo repeat-containing protein 4</fullName>
    </recommendedName>
</protein>
<dbReference type="InterPro" id="IPR016024">
    <property type="entry name" value="ARM-type_fold"/>
</dbReference>
<comment type="caution">
    <text evidence="3">The sequence shown here is derived from an EMBL/GenBank/DDBJ whole genome shotgun (WGS) entry which is preliminary data.</text>
</comment>
<accession>A0ABP1R395</accession>
<dbReference type="Proteomes" id="UP001642540">
    <property type="component" value="Unassembled WGS sequence"/>
</dbReference>
<evidence type="ECO:0000313" key="3">
    <source>
        <dbReference type="EMBL" id="CAL8113505.1"/>
    </source>
</evidence>
<feature type="region of interest" description="Disordered" evidence="2">
    <location>
        <begin position="1"/>
        <end position="60"/>
    </location>
</feature>
<feature type="compositionally biased region" description="Basic and acidic residues" evidence="2">
    <location>
        <begin position="88"/>
        <end position="100"/>
    </location>
</feature>
<dbReference type="SUPFAM" id="SSF48371">
    <property type="entry name" value="ARM repeat"/>
    <property type="match status" value="2"/>
</dbReference>
<feature type="compositionally biased region" description="Basic and acidic residues" evidence="2">
    <location>
        <begin position="24"/>
        <end position="49"/>
    </location>
</feature>
<dbReference type="InterPro" id="IPR011989">
    <property type="entry name" value="ARM-like"/>
</dbReference>
<sequence length="711" mass="77752">MSSTDFNDSILQRDAFSSEEEEELKFSESEDDPKKLFRKESAYFKRQESKNPLPGIRKTSVIPAKRATLGTVSYQLSIASSDEESSSESEKEDIPDRKPSSPDLPPEYWQVQKLLKFIKAGNPTATIIALSSLRDSDLTDDVIQRGIKESGGIEVLLNILETDESTSKRAALMALRDITSNKKLCRLVFNMRGLETLIPCLDEPSKEIKLLAAEIISKICNIRKARRAMRKGEGINRLVDMLDTSESDWDVARCGAMALWSLAKSTKNKGAIRKAGAIPLLAKLVVAVDVSLVVPVVGILQECASDPTFRTAIRTEGLLSHFVNSLSSDCAELVQFSAKAIFMCAKDEEAREIVFNLGATEPLICIIQSPSLRENKPLLAAATGAIWKCSSVIFENGKSEEIILEDGMESTKETPTQGLVGLLVSLLEDQPEEILINTSGSLYNALRTDLNCYASIVKRADTTPKLISLLKRDNEALLVNTTRVVGELARDEEARTDMERLDGFRLVWSLLKHSSVRVQASAAKAIFPYVESSKTSAEMVRNYVGGLEALVHLLGSSDVEVRSAVAYAIGCIARNPDNLAIMSDHAVVQYLARLAPTPTAKDDELRECLATAIARCCPWKDNCSEFGKLKAVAPICGYLSSPSPKVHRAAAKALHALSADSRNCVTIHQCGVVPSLISMSGSLDEELRYAVAGIMSNIRKLALSAEKIRLL</sequence>
<organism evidence="3 4">
    <name type="scientific">Orchesella dallaii</name>
    <dbReference type="NCBI Taxonomy" id="48710"/>
    <lineage>
        <taxon>Eukaryota</taxon>
        <taxon>Metazoa</taxon>
        <taxon>Ecdysozoa</taxon>
        <taxon>Arthropoda</taxon>
        <taxon>Hexapoda</taxon>
        <taxon>Collembola</taxon>
        <taxon>Entomobryomorpha</taxon>
        <taxon>Entomobryoidea</taxon>
        <taxon>Orchesellidae</taxon>
        <taxon>Orchesellinae</taxon>
        <taxon>Orchesella</taxon>
    </lineage>
</organism>
<feature type="region of interest" description="Disordered" evidence="2">
    <location>
        <begin position="78"/>
        <end position="105"/>
    </location>
</feature>
<gene>
    <name evidence="3" type="ORF">ODALV1_LOCUS16047</name>
</gene>
<proteinExistence type="predicted"/>
<reference evidence="3 4" key="1">
    <citation type="submission" date="2024-08" db="EMBL/GenBank/DDBJ databases">
        <authorList>
            <person name="Cucini C."/>
            <person name="Frati F."/>
        </authorList>
    </citation>
    <scope>NUCLEOTIDE SEQUENCE [LARGE SCALE GENOMIC DNA]</scope>
</reference>